<organism evidence="2 3">
    <name type="scientific">Mycobacteroides saopaulense</name>
    <dbReference type="NCBI Taxonomy" id="1578165"/>
    <lineage>
        <taxon>Bacteria</taxon>
        <taxon>Bacillati</taxon>
        <taxon>Actinomycetota</taxon>
        <taxon>Actinomycetes</taxon>
        <taxon>Mycobacteriales</taxon>
        <taxon>Mycobacteriaceae</taxon>
        <taxon>Mycobacteroides</taxon>
    </lineage>
</organism>
<comment type="caution">
    <text evidence="2">The sequence shown here is derived from an EMBL/GenBank/DDBJ whole genome shotgun (WGS) entry which is preliminary data.</text>
</comment>
<keyword evidence="1" id="KW-0472">Membrane</keyword>
<dbReference type="Proteomes" id="UP000179621">
    <property type="component" value="Unassembled WGS sequence"/>
</dbReference>
<name>A0ABX3BWF7_9MYCO</name>
<evidence type="ECO:0000313" key="3">
    <source>
        <dbReference type="Proteomes" id="UP000179621"/>
    </source>
</evidence>
<protein>
    <recommendedName>
        <fullName evidence="4">DUF3239 domain-containing protein</fullName>
    </recommendedName>
</protein>
<evidence type="ECO:0008006" key="4">
    <source>
        <dbReference type="Google" id="ProtNLM"/>
    </source>
</evidence>
<accession>A0ABX3BWF7</accession>
<reference evidence="2 3" key="1">
    <citation type="submission" date="2016-10" db="EMBL/GenBank/DDBJ databases">
        <title>Evaluation of Human, Animal and Environmental Mycobacterium chelonae Isolates by Core Genome Phylogenomic Analysis, Targeted Gene Comparison, and Anti-microbial Susceptibility Patterns: A Tale of Mistaken Identities.</title>
        <authorList>
            <person name="Fogelson S.B."/>
            <person name="Camus A.C."/>
            <person name="Lorenz W."/>
            <person name="Vasireddy R."/>
            <person name="Vasireddy S."/>
            <person name="Smith T."/>
            <person name="Brown-Elliott B.A."/>
            <person name="Wallace R.J.Jr."/>
            <person name="Hasan N.A."/>
            <person name="Reischl U."/>
            <person name="Sanchez S."/>
        </authorList>
    </citation>
    <scope>NUCLEOTIDE SEQUENCE [LARGE SCALE GENOMIC DNA]</scope>
    <source>
        <strain evidence="2 3">8528</strain>
    </source>
</reference>
<proteinExistence type="predicted"/>
<dbReference type="RefSeq" id="WP_070913461.1">
    <property type="nucleotide sequence ID" value="NZ_MLIC01000010.1"/>
</dbReference>
<dbReference type="EMBL" id="MLIH01000033">
    <property type="protein sequence ID" value="OHU07341.1"/>
    <property type="molecule type" value="Genomic_DNA"/>
</dbReference>
<keyword evidence="1" id="KW-0812">Transmembrane</keyword>
<feature type="transmembrane region" description="Helical" evidence="1">
    <location>
        <begin position="25"/>
        <end position="44"/>
    </location>
</feature>
<sequence length="219" mass="23459">MSFDQPVELRCILDPTSVLKRGIPLLIMAGVVSWLVAAVTLGLMFPSIAAISYIGGFVAAVTVPYLMYTRKHAQLTGQYSEQTRLILSPNGLQRLDHAVAIEIPWNAVDRIETRSSALPSGAMRFIGGPLNAMANAAVDAASTAFAAGIVGAGTLSPLPGASHAILKAHDRNSGSNLRKGQPFQAEQAVIFPSEFESDWTRGTIGAWLRRYRPDIMANV</sequence>
<keyword evidence="1" id="KW-1133">Transmembrane helix</keyword>
<feature type="transmembrane region" description="Helical" evidence="1">
    <location>
        <begin position="50"/>
        <end position="68"/>
    </location>
</feature>
<evidence type="ECO:0000256" key="1">
    <source>
        <dbReference type="SAM" id="Phobius"/>
    </source>
</evidence>
<gene>
    <name evidence="2" type="ORF">BKG73_19010</name>
</gene>
<evidence type="ECO:0000313" key="2">
    <source>
        <dbReference type="EMBL" id="OHU07341.1"/>
    </source>
</evidence>
<keyword evidence="3" id="KW-1185">Reference proteome</keyword>